<sequence>MGALGGREETGMAGLGVRVPSPVERLVDSRLSGYGVEVFLKRDDLIHPELPGNKWRKLGPNLRAVLDQGHETIVTFGGAYSNHIRAVAAAGRALGIATVGLIRGEEHLPLNPSLTAARRDGMELHYVDRGVYRQRASAEFLGSLPARFGRFYLIPEGGSNDLGVRGCVQIAAEIGTSYDVVVCPCGTGGTLAGLSHGLASVAGTRAVGIAALKGADFLRDEVRRLQHAAFGGVSENWSIELGYHGGGFAKMSPELLAFAAEFERLHGLAVERVYVAKMLAAVMDMVRNGRFVGGQSVLVVVTG</sequence>
<comment type="caution">
    <text evidence="5">The sequence shown here is derived from an EMBL/GenBank/DDBJ whole genome shotgun (WGS) entry which is preliminary data.</text>
</comment>
<gene>
    <name evidence="5" type="ORF">MXD59_01000</name>
</gene>
<keyword evidence="6" id="KW-1185">Reference proteome</keyword>
<proteinExistence type="inferred from homology"/>
<dbReference type="InterPro" id="IPR027278">
    <property type="entry name" value="ACCD_DCysDesulf"/>
</dbReference>
<dbReference type="SUPFAM" id="SSF53686">
    <property type="entry name" value="Tryptophan synthase beta subunit-like PLP-dependent enzymes"/>
    <property type="match status" value="1"/>
</dbReference>
<evidence type="ECO:0000259" key="4">
    <source>
        <dbReference type="Pfam" id="PF00291"/>
    </source>
</evidence>
<organism evidence="5 6">
    <name type="scientific">Frankia umida</name>
    <dbReference type="NCBI Taxonomy" id="573489"/>
    <lineage>
        <taxon>Bacteria</taxon>
        <taxon>Bacillati</taxon>
        <taxon>Actinomycetota</taxon>
        <taxon>Actinomycetes</taxon>
        <taxon>Frankiales</taxon>
        <taxon>Frankiaceae</taxon>
        <taxon>Frankia</taxon>
    </lineage>
</organism>
<dbReference type="Pfam" id="PF00291">
    <property type="entry name" value="PALP"/>
    <property type="match status" value="1"/>
</dbReference>
<comment type="cofactor">
    <cofactor evidence="1">
        <name>pyridoxal 5'-phosphate</name>
        <dbReference type="ChEBI" id="CHEBI:597326"/>
    </cofactor>
</comment>
<dbReference type="InterPro" id="IPR001926">
    <property type="entry name" value="TrpB-like_PALP"/>
</dbReference>
<keyword evidence="3" id="KW-0663">Pyridoxal phosphate</keyword>
<evidence type="ECO:0000313" key="6">
    <source>
        <dbReference type="Proteomes" id="UP001201873"/>
    </source>
</evidence>
<dbReference type="PANTHER" id="PTHR43780:SF2">
    <property type="entry name" value="1-AMINOCYCLOPROPANE-1-CARBOXYLATE DEAMINASE-RELATED"/>
    <property type="match status" value="1"/>
</dbReference>
<dbReference type="InterPro" id="IPR036052">
    <property type="entry name" value="TrpB-like_PALP_sf"/>
</dbReference>
<evidence type="ECO:0000313" key="5">
    <source>
        <dbReference type="EMBL" id="MCK9874373.1"/>
    </source>
</evidence>
<name>A0ABT0JS73_9ACTN</name>
<reference evidence="5 6" key="1">
    <citation type="submission" date="2022-04" db="EMBL/GenBank/DDBJ databases">
        <title>Genome diversity in the genus Frankia.</title>
        <authorList>
            <person name="Carlos-Shanley C."/>
            <person name="Hahn D."/>
        </authorList>
    </citation>
    <scope>NUCLEOTIDE SEQUENCE [LARGE SCALE GENOMIC DNA]</scope>
    <source>
        <strain evidence="5 6">Ag45/Mut15</strain>
    </source>
</reference>
<evidence type="ECO:0000256" key="3">
    <source>
        <dbReference type="ARBA" id="ARBA00022898"/>
    </source>
</evidence>
<dbReference type="EMBL" id="JALKFT010000001">
    <property type="protein sequence ID" value="MCK9874373.1"/>
    <property type="molecule type" value="Genomic_DNA"/>
</dbReference>
<feature type="domain" description="Tryptophan synthase beta chain-like PALP" evidence="4">
    <location>
        <begin position="30"/>
        <end position="303"/>
    </location>
</feature>
<protein>
    <submittedName>
        <fullName evidence="5">Pyridoxal-phosphate dependent enzyme</fullName>
    </submittedName>
</protein>
<dbReference type="PIRSF" id="PIRSF006278">
    <property type="entry name" value="ACCD_DCysDesulf"/>
    <property type="match status" value="1"/>
</dbReference>
<dbReference type="Proteomes" id="UP001201873">
    <property type="component" value="Unassembled WGS sequence"/>
</dbReference>
<comment type="similarity">
    <text evidence="2">Belongs to the ACC deaminase/D-cysteine desulfhydrase family.</text>
</comment>
<evidence type="ECO:0000256" key="2">
    <source>
        <dbReference type="ARBA" id="ARBA00008639"/>
    </source>
</evidence>
<dbReference type="Gene3D" id="3.40.50.1100">
    <property type="match status" value="2"/>
</dbReference>
<accession>A0ABT0JS73</accession>
<dbReference type="PANTHER" id="PTHR43780">
    <property type="entry name" value="1-AMINOCYCLOPROPANE-1-CARBOXYLATE DEAMINASE-RELATED"/>
    <property type="match status" value="1"/>
</dbReference>
<evidence type="ECO:0000256" key="1">
    <source>
        <dbReference type="ARBA" id="ARBA00001933"/>
    </source>
</evidence>